<keyword evidence="3" id="KW-1185">Reference proteome</keyword>
<sequence length="299" mass="33347">MTIPANLTMVQRCEEVRALLAFERPENPETNEIEWQSFLHRRHGLYTKFPYESDDDDDDEDEDEDAKTQERHSYSISDAKPQRNSFLRLTETLSNSSSQIKPAQVTHSSTRCSEDPETINTRLGIILVQSSRSINTLQSCFNSELALLTSRYAGLAFVKDGGKVPLLVETHELIGDTLSLCAFFLALPNLECAGMEFAELLKNAFWLSHSTSSSPLLQLFALRLLSLALYLFHPLGLPSTSIYTSAMPAPDSILNSCYHVDLYEKAARIFGDVGISEVAERYAGVARWGRLCVEGEGGI</sequence>
<reference evidence="2 3" key="2">
    <citation type="journal article" date="2012" name="Eukaryot. Cell">
        <title>Genome update of Botrytis cinerea strains B05.10 and T4.</title>
        <authorList>
            <person name="Staats M."/>
            <person name="van Kan J.A."/>
        </authorList>
    </citation>
    <scope>NUCLEOTIDE SEQUENCE [LARGE SCALE GENOMIC DNA]</scope>
    <source>
        <strain evidence="2 3">B05.10</strain>
    </source>
</reference>
<dbReference type="OrthoDB" id="3553781at2759"/>
<name>A0A384JPF1_BOTFB</name>
<dbReference type="RefSeq" id="XP_001548758.1">
    <property type="nucleotide sequence ID" value="XM_001548708.2"/>
</dbReference>
<evidence type="ECO:0000313" key="3">
    <source>
        <dbReference type="Proteomes" id="UP000001798"/>
    </source>
</evidence>
<protein>
    <submittedName>
        <fullName evidence="2">Uncharacterized protein</fullName>
    </submittedName>
</protein>
<organism evidence="2 3">
    <name type="scientific">Botryotinia fuckeliana (strain B05.10)</name>
    <name type="common">Noble rot fungus</name>
    <name type="synonym">Botrytis cinerea</name>
    <dbReference type="NCBI Taxonomy" id="332648"/>
    <lineage>
        <taxon>Eukaryota</taxon>
        <taxon>Fungi</taxon>
        <taxon>Dikarya</taxon>
        <taxon>Ascomycota</taxon>
        <taxon>Pezizomycotina</taxon>
        <taxon>Leotiomycetes</taxon>
        <taxon>Helotiales</taxon>
        <taxon>Sclerotiniaceae</taxon>
        <taxon>Botrytis</taxon>
    </lineage>
</organism>
<evidence type="ECO:0000313" key="2">
    <source>
        <dbReference type="EMBL" id="ATZ52361.1"/>
    </source>
</evidence>
<reference evidence="2 3" key="3">
    <citation type="journal article" date="2017" name="Mol. Plant Pathol.">
        <title>A gapless genome sequence of the fungus Botrytis cinerea.</title>
        <authorList>
            <person name="Van Kan J.A."/>
            <person name="Stassen J.H."/>
            <person name="Mosbach A."/>
            <person name="Van Der Lee T.A."/>
            <person name="Faino L."/>
            <person name="Farmer A.D."/>
            <person name="Papasotiriou D.G."/>
            <person name="Zhou S."/>
            <person name="Seidl M.F."/>
            <person name="Cottam E."/>
            <person name="Edel D."/>
            <person name="Hahn M."/>
            <person name="Schwartz D.C."/>
            <person name="Dietrich R.A."/>
            <person name="Widdison S."/>
            <person name="Scalliet G."/>
        </authorList>
    </citation>
    <scope>NUCLEOTIDE SEQUENCE [LARGE SCALE GENOMIC DNA]</scope>
    <source>
        <strain evidence="2 3">B05.10</strain>
    </source>
</reference>
<gene>
    <name evidence="2" type="ORF">BCIN_08g01080</name>
</gene>
<feature type="compositionally biased region" description="Polar residues" evidence="1">
    <location>
        <begin position="94"/>
        <end position="111"/>
    </location>
</feature>
<dbReference type="Proteomes" id="UP000001798">
    <property type="component" value="Chromosome 8"/>
</dbReference>
<dbReference type="EMBL" id="CP009812">
    <property type="protein sequence ID" value="ATZ52361.1"/>
    <property type="molecule type" value="Genomic_DNA"/>
</dbReference>
<proteinExistence type="predicted"/>
<accession>A0A384JPF1</accession>
<feature type="compositionally biased region" description="Acidic residues" evidence="1">
    <location>
        <begin position="52"/>
        <end position="65"/>
    </location>
</feature>
<dbReference type="VEuPathDB" id="FungiDB:Bcin08g01080"/>
<feature type="region of interest" description="Disordered" evidence="1">
    <location>
        <begin position="50"/>
        <end position="78"/>
    </location>
</feature>
<dbReference type="KEGG" id="bfu:BCIN_08g01080"/>
<evidence type="ECO:0000256" key="1">
    <source>
        <dbReference type="SAM" id="MobiDB-lite"/>
    </source>
</evidence>
<reference evidence="2 3" key="1">
    <citation type="journal article" date="2011" name="PLoS Genet.">
        <title>Genomic analysis of the necrotrophic fungal pathogens Sclerotinia sclerotiorum and Botrytis cinerea.</title>
        <authorList>
            <person name="Amselem J."/>
            <person name="Cuomo C.A."/>
            <person name="van Kan J.A."/>
            <person name="Viaud M."/>
            <person name="Benito E.P."/>
            <person name="Couloux A."/>
            <person name="Coutinho P.M."/>
            <person name="de Vries R.P."/>
            <person name="Dyer P.S."/>
            <person name="Fillinger S."/>
            <person name="Fournier E."/>
            <person name="Gout L."/>
            <person name="Hahn M."/>
            <person name="Kohn L."/>
            <person name="Lapalu N."/>
            <person name="Plummer K.M."/>
            <person name="Pradier J.M."/>
            <person name="Quevillon E."/>
            <person name="Sharon A."/>
            <person name="Simon A."/>
            <person name="ten Have A."/>
            <person name="Tudzynski B."/>
            <person name="Tudzynski P."/>
            <person name="Wincker P."/>
            <person name="Andrew M."/>
            <person name="Anthouard V."/>
            <person name="Beever R.E."/>
            <person name="Beffa R."/>
            <person name="Benoit I."/>
            <person name="Bouzid O."/>
            <person name="Brault B."/>
            <person name="Chen Z."/>
            <person name="Choquer M."/>
            <person name="Collemare J."/>
            <person name="Cotton P."/>
            <person name="Danchin E.G."/>
            <person name="Da Silva C."/>
            <person name="Gautier A."/>
            <person name="Giraud C."/>
            <person name="Giraud T."/>
            <person name="Gonzalez C."/>
            <person name="Grossetete S."/>
            <person name="Guldener U."/>
            <person name="Henrissat B."/>
            <person name="Howlett B.J."/>
            <person name="Kodira C."/>
            <person name="Kretschmer M."/>
            <person name="Lappartient A."/>
            <person name="Leroch M."/>
            <person name="Levis C."/>
            <person name="Mauceli E."/>
            <person name="Neuveglise C."/>
            <person name="Oeser B."/>
            <person name="Pearson M."/>
            <person name="Poulain J."/>
            <person name="Poussereau N."/>
            <person name="Quesneville H."/>
            <person name="Rascle C."/>
            <person name="Schumacher J."/>
            <person name="Segurens B."/>
            <person name="Sexton A."/>
            <person name="Silva E."/>
            <person name="Sirven C."/>
            <person name="Soanes D.M."/>
            <person name="Talbot N.J."/>
            <person name="Templeton M."/>
            <person name="Yandava C."/>
            <person name="Yarden O."/>
            <person name="Zeng Q."/>
            <person name="Rollins J.A."/>
            <person name="Lebrun M.H."/>
            <person name="Dickman M."/>
        </authorList>
    </citation>
    <scope>NUCLEOTIDE SEQUENCE [LARGE SCALE GENOMIC DNA]</scope>
    <source>
        <strain evidence="2 3">B05.10</strain>
    </source>
</reference>
<feature type="region of interest" description="Disordered" evidence="1">
    <location>
        <begin position="94"/>
        <end position="115"/>
    </location>
</feature>
<dbReference type="AlphaFoldDB" id="A0A384JPF1"/>
<dbReference type="GeneID" id="5429238"/>